<reference evidence="5" key="1">
    <citation type="submission" date="2016-10" db="EMBL/GenBank/DDBJ databases">
        <authorList>
            <person name="Varghese N."/>
            <person name="Submissions S."/>
        </authorList>
    </citation>
    <scope>NUCLEOTIDE SEQUENCE [LARGE SCALE GENOMIC DNA]</scope>
    <source>
        <strain evidence="5">CGMCC 1.10329</strain>
    </source>
</reference>
<feature type="region of interest" description="Disordered" evidence="1">
    <location>
        <begin position="501"/>
        <end position="659"/>
    </location>
</feature>
<sequence length="659" mass="69443">MYDWLAHRVRSTPDREALVNASSGNAWTYATLDETVEEMGSRLSALGVTEGDHVAAALETGVEAVCLIHATMRLGAVLVPLAPEFTPPELADRVDRADVDTVVCDGTTESQVRAAAERLERSVSAVTIGDSDRDDVTPLSAAEPDTLTPTAWEREDTQLLLFTSGTTGDPKAVRLTMGNLLASAIASAFRLGVDPEDRWLVPLSLHHMGGIAPVLRSALYGTTVIVRESFDPGGTVDDVREYEATCVSLVPTMLRRMLSARGTLPDCLRFALVGGAPTPAELVERCRDYSVPICPTYGMTETASQIATARHSEAYEHPETVGSPLLWTEATVVDDDGAPVEAGESGELVVRGPTVTPGYYEDPAATGEAFGPHGLHTGDVGYRDEDGRLYVLNRLDDRILTGGENVDPGEVVDALRAHGSVDDAAVVGIDDEEWGEQVAALLVPSDEGVDVAALESHLRERLAGFKLPRTIGTIEELPRTVSGTVERDAVREHIREGDTVTLERSQPSGRAASDAESVRAVAHEESEGEGEPSPDHPGEDAPAEAALEAATDTDATELPAEDTAAYTGDSDGGVDAVSNPAAEPELTEPDTDRRGGAALSSSEEPAEQGESDRLTGIGGSETDGETGGSNDDGDSPADDDVSGTEADESDVEESGADER</sequence>
<dbReference type="PROSITE" id="PS00455">
    <property type="entry name" value="AMP_BINDING"/>
    <property type="match status" value="1"/>
</dbReference>
<accession>A0A1I5NZ80</accession>
<dbReference type="AlphaFoldDB" id="A0A1I5NZ80"/>
<keyword evidence="5" id="KW-1185">Reference proteome</keyword>
<proteinExistence type="predicted"/>
<organism evidence="4 5">
    <name type="scientific">Halolamina pelagica</name>
    <dbReference type="NCBI Taxonomy" id="699431"/>
    <lineage>
        <taxon>Archaea</taxon>
        <taxon>Methanobacteriati</taxon>
        <taxon>Methanobacteriota</taxon>
        <taxon>Stenosarchaea group</taxon>
        <taxon>Halobacteria</taxon>
        <taxon>Halobacteriales</taxon>
        <taxon>Haloferacaceae</taxon>
    </lineage>
</organism>
<keyword evidence="4" id="KW-0436">Ligase</keyword>
<dbReference type="OrthoDB" id="35688at2157"/>
<dbReference type="GO" id="GO:0016878">
    <property type="term" value="F:acid-thiol ligase activity"/>
    <property type="evidence" value="ECO:0007669"/>
    <property type="project" value="UniProtKB-ARBA"/>
</dbReference>
<dbReference type="InterPro" id="IPR000873">
    <property type="entry name" value="AMP-dep_synth/lig_dom"/>
</dbReference>
<dbReference type="Gene3D" id="3.30.300.30">
    <property type="match status" value="1"/>
</dbReference>
<evidence type="ECO:0000256" key="1">
    <source>
        <dbReference type="SAM" id="MobiDB-lite"/>
    </source>
</evidence>
<protein>
    <submittedName>
        <fullName evidence="4">O-succinylbenzoic acid--CoA ligase</fullName>
    </submittedName>
</protein>
<gene>
    <name evidence="4" type="ORF">SAMN05216277_102267</name>
</gene>
<dbReference type="Proteomes" id="UP000183769">
    <property type="component" value="Unassembled WGS sequence"/>
</dbReference>
<dbReference type="InterPro" id="IPR042099">
    <property type="entry name" value="ANL_N_sf"/>
</dbReference>
<dbReference type="EMBL" id="FOXI01000002">
    <property type="protein sequence ID" value="SFP27075.1"/>
    <property type="molecule type" value="Genomic_DNA"/>
</dbReference>
<name>A0A1I5NZ80_9EURY</name>
<dbReference type="InterPro" id="IPR020845">
    <property type="entry name" value="AMP-binding_CS"/>
</dbReference>
<dbReference type="PANTHER" id="PTHR43767:SF1">
    <property type="entry name" value="NONRIBOSOMAL PEPTIDE SYNTHASE PES1 (EUROFUNG)-RELATED"/>
    <property type="match status" value="1"/>
</dbReference>
<dbReference type="Gene3D" id="3.40.50.12780">
    <property type="entry name" value="N-terminal domain of ligase-like"/>
    <property type="match status" value="1"/>
</dbReference>
<feature type="compositionally biased region" description="Gly residues" evidence="1">
    <location>
        <begin position="616"/>
        <end position="627"/>
    </location>
</feature>
<dbReference type="SUPFAM" id="SSF56801">
    <property type="entry name" value="Acetyl-CoA synthetase-like"/>
    <property type="match status" value="1"/>
</dbReference>
<dbReference type="InterPro" id="IPR025110">
    <property type="entry name" value="AMP-bd_C"/>
</dbReference>
<dbReference type="PANTHER" id="PTHR43767">
    <property type="entry name" value="LONG-CHAIN-FATTY-ACID--COA LIGASE"/>
    <property type="match status" value="1"/>
</dbReference>
<evidence type="ECO:0000259" key="2">
    <source>
        <dbReference type="Pfam" id="PF00501"/>
    </source>
</evidence>
<dbReference type="InterPro" id="IPR050237">
    <property type="entry name" value="ATP-dep_AMP-bd_enzyme"/>
</dbReference>
<dbReference type="InterPro" id="IPR045851">
    <property type="entry name" value="AMP-bd_C_sf"/>
</dbReference>
<dbReference type="RefSeq" id="WP_074875864.1">
    <property type="nucleotide sequence ID" value="NZ_FOXI01000002.1"/>
</dbReference>
<evidence type="ECO:0000259" key="3">
    <source>
        <dbReference type="Pfam" id="PF13193"/>
    </source>
</evidence>
<dbReference type="Pfam" id="PF13193">
    <property type="entry name" value="AMP-binding_C"/>
    <property type="match status" value="1"/>
</dbReference>
<feature type="domain" description="AMP-dependent synthetase/ligase" evidence="2">
    <location>
        <begin position="6"/>
        <end position="360"/>
    </location>
</feature>
<dbReference type="Pfam" id="PF00501">
    <property type="entry name" value="AMP-binding"/>
    <property type="match status" value="1"/>
</dbReference>
<evidence type="ECO:0000313" key="4">
    <source>
        <dbReference type="EMBL" id="SFP27075.1"/>
    </source>
</evidence>
<feature type="compositionally biased region" description="Acidic residues" evidence="1">
    <location>
        <begin position="631"/>
        <end position="659"/>
    </location>
</feature>
<evidence type="ECO:0000313" key="5">
    <source>
        <dbReference type="Proteomes" id="UP000183769"/>
    </source>
</evidence>
<feature type="domain" description="AMP-binding enzyme C-terminal" evidence="3">
    <location>
        <begin position="413"/>
        <end position="483"/>
    </location>
</feature>
<feature type="compositionally biased region" description="Low complexity" evidence="1">
    <location>
        <begin position="543"/>
        <end position="565"/>
    </location>
</feature>